<dbReference type="PANTHER" id="PTHR22904:SF523">
    <property type="entry name" value="STRESS-INDUCED-PHOSPHOPROTEIN 1"/>
    <property type="match status" value="1"/>
</dbReference>
<evidence type="ECO:0000313" key="5">
    <source>
        <dbReference type="Proteomes" id="UP000053593"/>
    </source>
</evidence>
<accession>A0A0D0B002</accession>
<sequence length="216" mass="23493">MCPACGKLYGGIHNAPHRGSSSSSKKPPTPKCSFPDVVTIMPKVPPPSIPAQIKPETEQFLKEGDERYSQNDFSGAVEAYTQALAIQSKSGVVYASRAQAYLSWAQSLDMQIPEAEISASPGPEDEEREGNNERRAALKAEALKDAQRATDFEPMWATSWTRVAEALKALLLEETLDANQDEVKQMKVLNGIRAALENAILFTKANVKSSDSRSPG</sequence>
<keyword evidence="5" id="KW-1185">Reference proteome</keyword>
<keyword evidence="2" id="KW-0802">TPR repeat</keyword>
<evidence type="ECO:0000256" key="3">
    <source>
        <dbReference type="SAM" id="MobiDB-lite"/>
    </source>
</evidence>
<dbReference type="InterPro" id="IPR011990">
    <property type="entry name" value="TPR-like_helical_dom_sf"/>
</dbReference>
<dbReference type="HOGENOM" id="CLU_1277745_0_0_1"/>
<proteinExistence type="predicted"/>
<gene>
    <name evidence="4" type="ORF">GYMLUDRAFT_47109</name>
</gene>
<evidence type="ECO:0000256" key="1">
    <source>
        <dbReference type="ARBA" id="ARBA00022737"/>
    </source>
</evidence>
<keyword evidence="1" id="KW-0677">Repeat</keyword>
<evidence type="ECO:0000313" key="4">
    <source>
        <dbReference type="EMBL" id="KIK56340.1"/>
    </source>
</evidence>
<dbReference type="Proteomes" id="UP000053593">
    <property type="component" value="Unassembled WGS sequence"/>
</dbReference>
<protein>
    <submittedName>
        <fullName evidence="4">Uncharacterized protein</fullName>
    </submittedName>
</protein>
<name>A0A0D0B002_9AGAR</name>
<dbReference type="OrthoDB" id="2423701at2759"/>
<reference evidence="4 5" key="1">
    <citation type="submission" date="2014-04" db="EMBL/GenBank/DDBJ databases">
        <title>Evolutionary Origins and Diversification of the Mycorrhizal Mutualists.</title>
        <authorList>
            <consortium name="DOE Joint Genome Institute"/>
            <consortium name="Mycorrhizal Genomics Consortium"/>
            <person name="Kohler A."/>
            <person name="Kuo A."/>
            <person name="Nagy L.G."/>
            <person name="Floudas D."/>
            <person name="Copeland A."/>
            <person name="Barry K.W."/>
            <person name="Cichocki N."/>
            <person name="Veneault-Fourrey C."/>
            <person name="LaButti K."/>
            <person name="Lindquist E.A."/>
            <person name="Lipzen A."/>
            <person name="Lundell T."/>
            <person name="Morin E."/>
            <person name="Murat C."/>
            <person name="Riley R."/>
            <person name="Ohm R."/>
            <person name="Sun H."/>
            <person name="Tunlid A."/>
            <person name="Henrissat B."/>
            <person name="Grigoriev I.V."/>
            <person name="Hibbett D.S."/>
            <person name="Martin F."/>
        </authorList>
    </citation>
    <scope>NUCLEOTIDE SEQUENCE [LARGE SCALE GENOMIC DNA]</scope>
    <source>
        <strain evidence="4 5">FD-317 M1</strain>
    </source>
</reference>
<dbReference type="GO" id="GO:0051879">
    <property type="term" value="F:Hsp90 protein binding"/>
    <property type="evidence" value="ECO:0007669"/>
    <property type="project" value="TreeGrafter"/>
</dbReference>
<dbReference type="Gene3D" id="1.25.40.10">
    <property type="entry name" value="Tetratricopeptide repeat domain"/>
    <property type="match status" value="1"/>
</dbReference>
<evidence type="ECO:0000256" key="2">
    <source>
        <dbReference type="ARBA" id="ARBA00022803"/>
    </source>
</evidence>
<organism evidence="4 5">
    <name type="scientific">Collybiopsis luxurians FD-317 M1</name>
    <dbReference type="NCBI Taxonomy" id="944289"/>
    <lineage>
        <taxon>Eukaryota</taxon>
        <taxon>Fungi</taxon>
        <taxon>Dikarya</taxon>
        <taxon>Basidiomycota</taxon>
        <taxon>Agaricomycotina</taxon>
        <taxon>Agaricomycetes</taxon>
        <taxon>Agaricomycetidae</taxon>
        <taxon>Agaricales</taxon>
        <taxon>Marasmiineae</taxon>
        <taxon>Omphalotaceae</taxon>
        <taxon>Collybiopsis</taxon>
        <taxon>Collybiopsis luxurians</taxon>
    </lineage>
</organism>
<dbReference type="SUPFAM" id="SSF48452">
    <property type="entry name" value="TPR-like"/>
    <property type="match status" value="1"/>
</dbReference>
<dbReference type="PANTHER" id="PTHR22904">
    <property type="entry name" value="TPR REPEAT CONTAINING PROTEIN"/>
    <property type="match status" value="1"/>
</dbReference>
<dbReference type="AlphaFoldDB" id="A0A0D0B002"/>
<dbReference type="EMBL" id="KN834798">
    <property type="protein sequence ID" value="KIK56340.1"/>
    <property type="molecule type" value="Genomic_DNA"/>
</dbReference>
<feature type="region of interest" description="Disordered" evidence="3">
    <location>
        <begin position="1"/>
        <end position="35"/>
    </location>
</feature>